<feature type="compositionally biased region" description="Basic and acidic residues" evidence="5">
    <location>
        <begin position="98"/>
        <end position="115"/>
    </location>
</feature>
<dbReference type="Gene3D" id="3.90.1150.10">
    <property type="entry name" value="Aspartate Aminotransferase, domain 1"/>
    <property type="match status" value="1"/>
</dbReference>
<evidence type="ECO:0000256" key="2">
    <source>
        <dbReference type="ARBA" id="ARBA00022576"/>
    </source>
</evidence>
<comment type="similarity">
    <text evidence="4">Belongs to the class-I pyridoxal-phosphate-dependent aminotransferase family.</text>
</comment>
<evidence type="ECO:0000256" key="4">
    <source>
        <dbReference type="RuleBase" id="RU000481"/>
    </source>
</evidence>
<dbReference type="InterPro" id="IPR015424">
    <property type="entry name" value="PyrdxlP-dep_Trfase"/>
</dbReference>
<dbReference type="NCBIfam" id="TIGR03539">
    <property type="entry name" value="DapC_actino"/>
    <property type="match status" value="1"/>
</dbReference>
<dbReference type="InterPro" id="IPR015421">
    <property type="entry name" value="PyrdxlP-dep_Trfase_major"/>
</dbReference>
<proteinExistence type="inferred from homology"/>
<keyword evidence="3 4" id="KW-0808">Transferase</keyword>
<dbReference type="InterPro" id="IPR004838">
    <property type="entry name" value="NHTrfase_class1_PyrdxlP-BS"/>
</dbReference>
<evidence type="ECO:0000259" key="6">
    <source>
        <dbReference type="Pfam" id="PF00155"/>
    </source>
</evidence>
<evidence type="ECO:0000256" key="3">
    <source>
        <dbReference type="ARBA" id="ARBA00022679"/>
    </source>
</evidence>
<dbReference type="Proteomes" id="UP000451860">
    <property type="component" value="Unassembled WGS sequence"/>
</dbReference>
<dbReference type="InterPro" id="IPR050881">
    <property type="entry name" value="LL-DAP_aminotransferase"/>
</dbReference>
<reference evidence="7 8" key="1">
    <citation type="submission" date="2019-10" db="EMBL/GenBank/DDBJ databases">
        <title>Georgenia wutianyii sp. nov. and Georgenia yuyongxinii sp. nov. isolated from plateau pika (Ochotona curzoniae) in the Qinghai-Tibet plateau of China.</title>
        <authorList>
            <person name="Tian Z."/>
        </authorList>
    </citation>
    <scope>NUCLEOTIDE SEQUENCE [LARGE SCALE GENOMIC DNA]</scope>
    <source>
        <strain evidence="7 8">DSM 21501</strain>
    </source>
</reference>
<dbReference type="PANTHER" id="PTHR42832:SF3">
    <property type="entry name" value="L-GLUTAMINE--4-(METHYLSULFANYL)-2-OXOBUTANOATE AMINOTRANSFERASE"/>
    <property type="match status" value="1"/>
</dbReference>
<dbReference type="InterPro" id="IPR015422">
    <property type="entry name" value="PyrdxlP-dep_Trfase_small"/>
</dbReference>
<dbReference type="InterPro" id="IPR004839">
    <property type="entry name" value="Aminotransferase_I/II_large"/>
</dbReference>
<evidence type="ECO:0000313" key="8">
    <source>
        <dbReference type="Proteomes" id="UP000451860"/>
    </source>
</evidence>
<feature type="domain" description="Aminotransferase class I/classII large" evidence="6">
    <location>
        <begin position="151"/>
        <end position="494"/>
    </location>
</feature>
<keyword evidence="2 4" id="KW-0032">Aminotransferase</keyword>
<protein>
    <recommendedName>
        <fullName evidence="4">Aminotransferase</fullName>
        <ecNumber evidence="4">2.6.1.-</ecNumber>
    </recommendedName>
</protein>
<evidence type="ECO:0000256" key="1">
    <source>
        <dbReference type="ARBA" id="ARBA00001933"/>
    </source>
</evidence>
<sequence length="501" mass="53093">MGATAPWPARKGSFRDLRDRPAVCGRQGPGLRGRVSGRLHLRGQADAVHPPRRVRGLRRLRAGVPGRGDLLRGRHAPDLVGLLPRQRRVLQRPRLPGRRGEDGRHRQGRPDDRRPAPAGLSVPLHGRALPDFPWDSLAPAKTRAAAHPGGIVDLSVGTPVDPTPAVAQEALREAANAPGYPQTVGTLALREAVVAWFARRRGVPDLGVDGVLPTLGSKEMVALLPALLGLGEGDVVVHPRAAYPTYDVGARLAGATPVPVGEDPTTWPERTRLVWLNSPGNPDGHVLGVDQLAAVVAWARERGAVVASDECYAELPWRAPWTEEGVPSLLDPRVTGGDHAGLLALYSLSKQSNLAGYRAAFVAGDPALVGPLTEVRKHAGMIVPFPVQAAMTAVLADDAHVAAQRERYRARREVLLGAVEAAGLALDPATAAGLYLWVRAAGRDDVGSWELVDALAHRGILVAPGSFYGPHGEGYVRVALTATDERVAAAADRLGGGGRLF</sequence>
<dbReference type="CDD" id="cd00609">
    <property type="entry name" value="AAT_like"/>
    <property type="match status" value="1"/>
</dbReference>
<dbReference type="Pfam" id="PF00155">
    <property type="entry name" value="Aminotran_1_2"/>
    <property type="match status" value="1"/>
</dbReference>
<dbReference type="InterPro" id="IPR019880">
    <property type="entry name" value="OxyQ"/>
</dbReference>
<dbReference type="Gene3D" id="3.40.640.10">
    <property type="entry name" value="Type I PLP-dependent aspartate aminotransferase-like (Major domain)"/>
    <property type="match status" value="1"/>
</dbReference>
<dbReference type="OrthoDB" id="9813612at2"/>
<dbReference type="GO" id="GO:0030170">
    <property type="term" value="F:pyridoxal phosphate binding"/>
    <property type="evidence" value="ECO:0007669"/>
    <property type="project" value="InterPro"/>
</dbReference>
<feature type="region of interest" description="Disordered" evidence="5">
    <location>
        <begin position="84"/>
        <end position="121"/>
    </location>
</feature>
<comment type="cofactor">
    <cofactor evidence="1 4">
        <name>pyridoxal 5'-phosphate</name>
        <dbReference type="ChEBI" id="CHEBI:597326"/>
    </cofactor>
</comment>
<dbReference type="EMBL" id="WHJE01000038">
    <property type="protein sequence ID" value="KAE8764260.1"/>
    <property type="molecule type" value="Genomic_DNA"/>
</dbReference>
<dbReference type="SUPFAM" id="SSF53383">
    <property type="entry name" value="PLP-dependent transferases"/>
    <property type="match status" value="1"/>
</dbReference>
<evidence type="ECO:0000256" key="5">
    <source>
        <dbReference type="SAM" id="MobiDB-lite"/>
    </source>
</evidence>
<gene>
    <name evidence="7" type="ORF">GB883_09965</name>
</gene>
<dbReference type="GO" id="GO:0008483">
    <property type="term" value="F:transaminase activity"/>
    <property type="evidence" value="ECO:0007669"/>
    <property type="project" value="UniProtKB-KW"/>
</dbReference>
<name>A0A7J5UPW1_9MICO</name>
<dbReference type="PROSITE" id="PS00105">
    <property type="entry name" value="AA_TRANSFER_CLASS_1"/>
    <property type="match status" value="1"/>
</dbReference>
<keyword evidence="8" id="KW-1185">Reference proteome</keyword>
<accession>A0A7J5UPW1</accession>
<comment type="caution">
    <text evidence="7">The sequence shown here is derived from an EMBL/GenBank/DDBJ whole genome shotgun (WGS) entry which is preliminary data.</text>
</comment>
<dbReference type="EC" id="2.6.1.-" evidence="4"/>
<organism evidence="7 8">
    <name type="scientific">Georgenia thermotolerans</name>
    <dbReference type="NCBI Taxonomy" id="527326"/>
    <lineage>
        <taxon>Bacteria</taxon>
        <taxon>Bacillati</taxon>
        <taxon>Actinomycetota</taxon>
        <taxon>Actinomycetes</taxon>
        <taxon>Micrococcales</taxon>
        <taxon>Bogoriellaceae</taxon>
        <taxon>Georgenia</taxon>
    </lineage>
</organism>
<dbReference type="PANTHER" id="PTHR42832">
    <property type="entry name" value="AMINO ACID AMINOTRANSFERASE"/>
    <property type="match status" value="1"/>
</dbReference>
<feature type="compositionally biased region" description="Basic residues" evidence="5">
    <location>
        <begin position="85"/>
        <end position="97"/>
    </location>
</feature>
<dbReference type="AlphaFoldDB" id="A0A7J5UPW1"/>
<evidence type="ECO:0000313" key="7">
    <source>
        <dbReference type="EMBL" id="KAE8764260.1"/>
    </source>
</evidence>